<dbReference type="PANTHER" id="PTHR33347">
    <property type="entry name" value="OSJNBA0091C07.3 PROTEIN"/>
    <property type="match status" value="1"/>
</dbReference>
<organism evidence="7 8">
    <name type="scientific">Hibiscus syriacus</name>
    <name type="common">Rose of Sharon</name>
    <dbReference type="NCBI Taxonomy" id="106335"/>
    <lineage>
        <taxon>Eukaryota</taxon>
        <taxon>Viridiplantae</taxon>
        <taxon>Streptophyta</taxon>
        <taxon>Embryophyta</taxon>
        <taxon>Tracheophyta</taxon>
        <taxon>Spermatophyta</taxon>
        <taxon>Magnoliopsida</taxon>
        <taxon>eudicotyledons</taxon>
        <taxon>Gunneridae</taxon>
        <taxon>Pentapetalae</taxon>
        <taxon>rosids</taxon>
        <taxon>malvids</taxon>
        <taxon>Malvales</taxon>
        <taxon>Malvaceae</taxon>
        <taxon>Malvoideae</taxon>
        <taxon>Hibiscus</taxon>
    </lineage>
</organism>
<comment type="similarity">
    <text evidence="6">Belongs to the SOFL plant protein family.</text>
</comment>
<keyword evidence="3" id="KW-0203">Cytokinin biosynthesis</keyword>
<dbReference type="EMBL" id="VEPZ02000872">
    <property type="protein sequence ID" value="KAE8714383.1"/>
    <property type="molecule type" value="Genomic_DNA"/>
</dbReference>
<protein>
    <submittedName>
        <fullName evidence="7">Uncharacterized protein</fullName>
    </submittedName>
</protein>
<proteinExistence type="inferred from homology"/>
<keyword evidence="4" id="KW-0932">Cytokinin signaling pathway</keyword>
<accession>A0A6A3BCT8</accession>
<evidence type="ECO:0000313" key="8">
    <source>
        <dbReference type="Proteomes" id="UP000436088"/>
    </source>
</evidence>
<dbReference type="PANTHER" id="PTHR33347:SF34">
    <property type="entry name" value="PROTEIN SOB FIVE-LIKE 6"/>
    <property type="match status" value="1"/>
</dbReference>
<dbReference type="Proteomes" id="UP000436088">
    <property type="component" value="Unassembled WGS sequence"/>
</dbReference>
<evidence type="ECO:0000256" key="5">
    <source>
        <dbReference type="ARBA" id="ARBA00023242"/>
    </source>
</evidence>
<comment type="caution">
    <text evidence="7">The sequence shown here is derived from an EMBL/GenBank/DDBJ whole genome shotgun (WGS) entry which is preliminary data.</text>
</comment>
<gene>
    <name evidence="7" type="ORF">F3Y22_tig00110198pilonHSYRG00273</name>
</gene>
<dbReference type="GO" id="GO:0009691">
    <property type="term" value="P:cytokinin biosynthetic process"/>
    <property type="evidence" value="ECO:0007669"/>
    <property type="project" value="UniProtKB-KW"/>
</dbReference>
<sequence>MNISASRCSSGCESGWTFYLGQSSYSRTWSGGEFADDFVVEDEGEGLSMVSDASSGPRHYNCQDYAECVDENGKNSRNKKKIKENCCNQQHSCLDDTASSPGKNFKKEASVELSGFSESFSGTHFKGESAFQKKLGFLKSGKTSAKHAGMKQGMTKG</sequence>
<comment type="subcellular location">
    <subcellularLocation>
        <location evidence="1">Cytoplasm</location>
    </subcellularLocation>
</comment>
<keyword evidence="8" id="KW-1185">Reference proteome</keyword>
<keyword evidence="5" id="KW-0539">Nucleus</keyword>
<evidence type="ECO:0000256" key="1">
    <source>
        <dbReference type="ARBA" id="ARBA00004496"/>
    </source>
</evidence>
<dbReference type="AlphaFoldDB" id="A0A6A3BCT8"/>
<evidence type="ECO:0000256" key="3">
    <source>
        <dbReference type="ARBA" id="ARBA00022712"/>
    </source>
</evidence>
<name>A0A6A3BCT8_HIBSY</name>
<evidence type="ECO:0000256" key="6">
    <source>
        <dbReference type="ARBA" id="ARBA00024199"/>
    </source>
</evidence>
<evidence type="ECO:0000256" key="4">
    <source>
        <dbReference type="ARBA" id="ARBA00022864"/>
    </source>
</evidence>
<dbReference type="InterPro" id="IPR044670">
    <property type="entry name" value="SOFL"/>
</dbReference>
<evidence type="ECO:0000256" key="2">
    <source>
        <dbReference type="ARBA" id="ARBA00022490"/>
    </source>
</evidence>
<reference evidence="7" key="1">
    <citation type="submission" date="2019-09" db="EMBL/GenBank/DDBJ databases">
        <title>Draft genome information of white flower Hibiscus syriacus.</title>
        <authorList>
            <person name="Kim Y.-M."/>
        </authorList>
    </citation>
    <scope>NUCLEOTIDE SEQUENCE [LARGE SCALE GENOMIC DNA]</scope>
    <source>
        <strain evidence="7">YM2019G1</strain>
    </source>
</reference>
<evidence type="ECO:0000313" key="7">
    <source>
        <dbReference type="EMBL" id="KAE8714383.1"/>
    </source>
</evidence>
<dbReference type="GO" id="GO:0009736">
    <property type="term" value="P:cytokinin-activated signaling pathway"/>
    <property type="evidence" value="ECO:0007669"/>
    <property type="project" value="UniProtKB-KW"/>
</dbReference>
<dbReference type="GO" id="GO:0005737">
    <property type="term" value="C:cytoplasm"/>
    <property type="evidence" value="ECO:0007669"/>
    <property type="project" value="UniProtKB-SubCell"/>
</dbReference>
<keyword evidence="2" id="KW-0963">Cytoplasm</keyword>